<evidence type="ECO:0000313" key="4">
    <source>
        <dbReference type="Proteomes" id="UP001172102"/>
    </source>
</evidence>
<name>A0AA39ZX06_9PEZI</name>
<proteinExistence type="predicted"/>
<evidence type="ECO:0000256" key="1">
    <source>
        <dbReference type="SAM" id="Coils"/>
    </source>
</evidence>
<keyword evidence="1" id="KW-0175">Coiled coil</keyword>
<dbReference type="Proteomes" id="UP001172102">
    <property type="component" value="Unassembled WGS sequence"/>
</dbReference>
<dbReference type="AlphaFoldDB" id="A0AA39ZX06"/>
<protein>
    <recommendedName>
        <fullName evidence="5">Reverse transcriptase</fullName>
    </recommendedName>
</protein>
<feature type="compositionally biased region" description="Acidic residues" evidence="2">
    <location>
        <begin position="394"/>
        <end position="405"/>
    </location>
</feature>
<reference evidence="3" key="1">
    <citation type="submission" date="2023-06" db="EMBL/GenBank/DDBJ databases">
        <title>Genome-scale phylogeny and comparative genomics of the fungal order Sordariales.</title>
        <authorList>
            <consortium name="Lawrence Berkeley National Laboratory"/>
            <person name="Hensen N."/>
            <person name="Bonometti L."/>
            <person name="Westerberg I."/>
            <person name="Brannstrom I.O."/>
            <person name="Guillou S."/>
            <person name="Cros-Aarteil S."/>
            <person name="Calhoun S."/>
            <person name="Haridas S."/>
            <person name="Kuo A."/>
            <person name="Mondo S."/>
            <person name="Pangilinan J."/>
            <person name="Riley R."/>
            <person name="Labutti K."/>
            <person name="Andreopoulos B."/>
            <person name="Lipzen A."/>
            <person name="Chen C."/>
            <person name="Yanf M."/>
            <person name="Daum C."/>
            <person name="Ng V."/>
            <person name="Clum A."/>
            <person name="Steindorff A."/>
            <person name="Ohm R."/>
            <person name="Martin F."/>
            <person name="Silar P."/>
            <person name="Natvig D."/>
            <person name="Lalanne C."/>
            <person name="Gautier V."/>
            <person name="Ament-Velasquez S.L."/>
            <person name="Kruys A."/>
            <person name="Hutchinson M.I."/>
            <person name="Powell A.J."/>
            <person name="Barry K."/>
            <person name="Miller A.N."/>
            <person name="Grigoriev I.V."/>
            <person name="Debuchy R."/>
            <person name="Gladieux P."/>
            <person name="Thoren M.H."/>
            <person name="Johannesson H."/>
        </authorList>
    </citation>
    <scope>NUCLEOTIDE SEQUENCE</scope>
    <source>
        <strain evidence="3">SMH4607-1</strain>
    </source>
</reference>
<sequence length="917" mass="104684">MATPTSVLSKTLQSITLTKIRELESRRNSYETRKRNYLNKADAAADQRDRLECLLEAFKELSPGAAKDGSLTNIERWLTQSRYDASVPTSKLASFDGRLRTKLDIQSRKLDMAHLYSRLLTEWMEMNQLSSTPSANLATEAGEDAFEVVVERQRQRLGQLVDKFEAVVFEPRETSDSEIRSFLDNLFPDEESQTALEKLRDDIAEASEDLMNETAPFDDESLTNCIKGLLTEDILSDEKQAILRDFLESDVAKVEISDVLNMRYSDLKQWHWDAGKDGIRVMPRAGLNGKYRIWADDDILQMIFVQFIGIRLCNILKPILVEFMKQVCTRDLDGHRAPSQEDLNRRQYFLTGYRSPTTVEQHRRSSYFDTFFLSQLPGSETALFDGDYNYDGEDRNDDYSDDDDDYVVRQSKRNKRSSQPKEAPPKKSGIKQKLLRQLTTELIIHRLRGKTYNSRAEAANGVALVQTDLQWYATSISHSTIYSVLEYAGFGEDWVSFFRKYLEAPLNLDAASDDRPQLGPRTRKRGVPMAHASEKFIGELVLFFMDLAVNRQTGILLYRLHDDIWICGEPERSAQAWTCMQSFAKVFGLDFNRSKTGSVYLPGSGKADAKTAKILPQGPVVIGFLRLDSDSGKWVIDQALVKAHVDQLEKQLNSSKSVLSWVQTWNSCIGRFFSHTFGEPAYCFGREHIEAVLDTYSKMLKRLFPGSNGNGGDVVEHLKSMIASRFQVADLPDAFIFLPEHLGGLGLRNPFVSLFLVRNNLRKTPDDITNGFLKREREDWLSAKKTFEAESESALRRRLLHIYPTSDAKIDKDEPFMPLDEYCRFRERTDAAFTRTYAELQSTPETEKIVLSKEVQSGLRELSGSVVLDEEKKWFLQLYAEELLEGFGGLSLVDKQFLPVGVLSMMRGKKVTWQMVL</sequence>
<dbReference type="PANTHER" id="PTHR37015">
    <property type="entry name" value="REVERSE TRANSCRIPTASE DOMAIN-CONTAINING PROTEIN"/>
    <property type="match status" value="1"/>
</dbReference>
<dbReference type="PANTHER" id="PTHR37015:SF1">
    <property type="entry name" value="REVERSE TRANSCRIPTASE DOMAIN-CONTAINING PROTEIN"/>
    <property type="match status" value="1"/>
</dbReference>
<keyword evidence="4" id="KW-1185">Reference proteome</keyword>
<evidence type="ECO:0008006" key="5">
    <source>
        <dbReference type="Google" id="ProtNLM"/>
    </source>
</evidence>
<dbReference type="EMBL" id="JAUKUA010000007">
    <property type="protein sequence ID" value="KAK0705188.1"/>
    <property type="molecule type" value="Genomic_DNA"/>
</dbReference>
<comment type="caution">
    <text evidence="3">The sequence shown here is derived from an EMBL/GenBank/DDBJ whole genome shotgun (WGS) entry which is preliminary data.</text>
</comment>
<feature type="coiled-coil region" evidence="1">
    <location>
        <begin position="20"/>
        <end position="61"/>
    </location>
</feature>
<evidence type="ECO:0000313" key="3">
    <source>
        <dbReference type="EMBL" id="KAK0705188.1"/>
    </source>
</evidence>
<dbReference type="CDD" id="cd01709">
    <property type="entry name" value="RT_like_1"/>
    <property type="match status" value="1"/>
</dbReference>
<accession>A0AA39ZX06</accession>
<gene>
    <name evidence="3" type="ORF">B0H67DRAFT_374063</name>
</gene>
<evidence type="ECO:0000256" key="2">
    <source>
        <dbReference type="SAM" id="MobiDB-lite"/>
    </source>
</evidence>
<feature type="region of interest" description="Disordered" evidence="2">
    <location>
        <begin position="394"/>
        <end position="431"/>
    </location>
</feature>
<organism evidence="3 4">
    <name type="scientific">Lasiosphaeris hirsuta</name>
    <dbReference type="NCBI Taxonomy" id="260670"/>
    <lineage>
        <taxon>Eukaryota</taxon>
        <taxon>Fungi</taxon>
        <taxon>Dikarya</taxon>
        <taxon>Ascomycota</taxon>
        <taxon>Pezizomycotina</taxon>
        <taxon>Sordariomycetes</taxon>
        <taxon>Sordariomycetidae</taxon>
        <taxon>Sordariales</taxon>
        <taxon>Lasiosphaeriaceae</taxon>
        <taxon>Lasiosphaeris</taxon>
    </lineage>
</organism>